<dbReference type="SUPFAM" id="SSF51182">
    <property type="entry name" value="RmlC-like cupins"/>
    <property type="match status" value="1"/>
</dbReference>
<name>A0A7K0K8N6_9ACTO</name>
<dbReference type="Gene3D" id="2.60.120.10">
    <property type="entry name" value="Jelly Rolls"/>
    <property type="match status" value="1"/>
</dbReference>
<dbReference type="RefSeq" id="WP_154477237.1">
    <property type="nucleotide sequence ID" value="NZ_JACHMK010000001.1"/>
</dbReference>
<reference evidence="1" key="1">
    <citation type="submission" date="2020-08" db="EMBL/GenBank/DDBJ databases">
        <title>Sequencing the genomes of 1000 actinobacteria strains.</title>
        <authorList>
            <person name="Klenk H.-P."/>
        </authorList>
    </citation>
    <scope>NUCLEOTIDE SEQUENCE</scope>
    <source>
        <strain evidence="1">DSM 10695</strain>
    </source>
</reference>
<proteinExistence type="predicted"/>
<dbReference type="EMBL" id="JACHMK010000001">
    <property type="protein sequence ID" value="MBB6334968.1"/>
    <property type="molecule type" value="Genomic_DNA"/>
</dbReference>
<protein>
    <submittedName>
        <fullName evidence="1">Mannose-6-phosphate isomerase-like protein (Cupin superfamily)</fullName>
    </submittedName>
</protein>
<keyword evidence="1" id="KW-0413">Isomerase</keyword>
<gene>
    <name evidence="1" type="ORF">HD592_001533</name>
</gene>
<organism evidence="1 2">
    <name type="scientific">Schaalia hyovaginalis</name>
    <dbReference type="NCBI Taxonomy" id="29316"/>
    <lineage>
        <taxon>Bacteria</taxon>
        <taxon>Bacillati</taxon>
        <taxon>Actinomycetota</taxon>
        <taxon>Actinomycetes</taxon>
        <taxon>Actinomycetales</taxon>
        <taxon>Actinomycetaceae</taxon>
        <taxon>Schaalia</taxon>
    </lineage>
</organism>
<evidence type="ECO:0000313" key="2">
    <source>
        <dbReference type="Proteomes" id="UP000617426"/>
    </source>
</evidence>
<dbReference type="PANTHER" id="PTHR43346:SF1">
    <property type="entry name" value="QUERCETIN 2,3-DIOXYGENASE-RELATED"/>
    <property type="match status" value="1"/>
</dbReference>
<dbReference type="InterPro" id="IPR014710">
    <property type="entry name" value="RmlC-like_jellyroll"/>
</dbReference>
<dbReference type="PANTHER" id="PTHR43346">
    <property type="entry name" value="LIGAND BINDING DOMAIN PROTEIN, PUTATIVE (AFU_ORTHOLOGUE AFUA_6G14370)-RELATED"/>
    <property type="match status" value="1"/>
</dbReference>
<accession>A0A7K0K8N6</accession>
<dbReference type="OrthoDB" id="3231985at2"/>
<dbReference type="InterPro" id="IPR011051">
    <property type="entry name" value="RmlC_Cupin_sf"/>
</dbReference>
<dbReference type="InterPro" id="IPR052538">
    <property type="entry name" value="Flavonoid_dioxygenase-like"/>
</dbReference>
<dbReference type="CDD" id="cd02223">
    <property type="entry name" value="cupin_Bh2720-like"/>
    <property type="match status" value="1"/>
</dbReference>
<comment type="caution">
    <text evidence="1">The sequence shown here is derived from an EMBL/GenBank/DDBJ whole genome shotgun (WGS) entry which is preliminary data.</text>
</comment>
<dbReference type="Pfam" id="PF07883">
    <property type="entry name" value="Cupin_2"/>
    <property type="match status" value="1"/>
</dbReference>
<keyword evidence="2" id="KW-1185">Reference proteome</keyword>
<dbReference type="GO" id="GO:0016853">
    <property type="term" value="F:isomerase activity"/>
    <property type="evidence" value="ECO:0007669"/>
    <property type="project" value="UniProtKB-KW"/>
</dbReference>
<dbReference type="AlphaFoldDB" id="A0A7K0K8N6"/>
<sequence length="138" mass="15257">MTQDQGPKPYVVDIEQATLENTNYRTTLWTGTNLQLTVMCIQPGHDIGLEIHEDHDQFLRIESGSGLVQMGPAKDELSFEVEAHDDDAIFIPAGTWHNVTAIGDAPMKVYSIYSPPEHAHGTVHVTYEEAMAAEAAEH</sequence>
<dbReference type="Proteomes" id="UP000617426">
    <property type="component" value="Unassembled WGS sequence"/>
</dbReference>
<evidence type="ECO:0000313" key="1">
    <source>
        <dbReference type="EMBL" id="MBB6334968.1"/>
    </source>
</evidence>
<dbReference type="InterPro" id="IPR013096">
    <property type="entry name" value="Cupin_2"/>
</dbReference>